<dbReference type="Pfam" id="PF00696">
    <property type="entry name" value="AA_kinase"/>
    <property type="match status" value="1"/>
</dbReference>
<evidence type="ECO:0000256" key="1">
    <source>
        <dbReference type="ARBA" id="ARBA00010122"/>
    </source>
</evidence>
<dbReference type="InterPro" id="IPR018042">
    <property type="entry name" value="Aspartate_kinase_CS"/>
</dbReference>
<protein>
    <recommendedName>
        <fullName evidence="2">Aspartate/glutamate/uridylate kinase domain-containing protein</fullName>
    </recommendedName>
</protein>
<comment type="caution">
    <text evidence="3">The sequence shown here is derived from an EMBL/GenBank/DDBJ whole genome shotgun (WGS) entry which is preliminary data.</text>
</comment>
<sequence>MRLVMKFGGTSVGDGPRIKNVAKLVTKYHDQGNEVIAVASAMTGITDKLFE</sequence>
<dbReference type="InterPro" id="IPR036393">
    <property type="entry name" value="AceGlu_kinase-like_sf"/>
</dbReference>
<feature type="non-terminal residue" evidence="3">
    <location>
        <position position="51"/>
    </location>
</feature>
<dbReference type="PANTHER" id="PTHR21499:SF59">
    <property type="entry name" value="ASPARTOKINASE"/>
    <property type="match status" value="1"/>
</dbReference>
<proteinExistence type="inferred from homology"/>
<name>X0THY8_9ZZZZ</name>
<feature type="domain" description="Aspartate/glutamate/uridylate kinase" evidence="2">
    <location>
        <begin position="1"/>
        <end position="49"/>
    </location>
</feature>
<accession>X0THY8</accession>
<dbReference type="SUPFAM" id="SSF53633">
    <property type="entry name" value="Carbamate kinase-like"/>
    <property type="match status" value="1"/>
</dbReference>
<evidence type="ECO:0000313" key="3">
    <source>
        <dbReference type="EMBL" id="GAF75710.1"/>
    </source>
</evidence>
<dbReference type="InterPro" id="IPR001048">
    <property type="entry name" value="Asp/Glu/Uridylate_kinase"/>
</dbReference>
<dbReference type="GO" id="GO:0005829">
    <property type="term" value="C:cytosol"/>
    <property type="evidence" value="ECO:0007669"/>
    <property type="project" value="TreeGrafter"/>
</dbReference>
<dbReference type="GO" id="GO:0009090">
    <property type="term" value="P:homoserine biosynthetic process"/>
    <property type="evidence" value="ECO:0007669"/>
    <property type="project" value="TreeGrafter"/>
</dbReference>
<evidence type="ECO:0000259" key="2">
    <source>
        <dbReference type="Pfam" id="PF00696"/>
    </source>
</evidence>
<dbReference type="PROSITE" id="PS00324">
    <property type="entry name" value="ASPARTOKINASE"/>
    <property type="match status" value="1"/>
</dbReference>
<organism evidence="3">
    <name type="scientific">marine sediment metagenome</name>
    <dbReference type="NCBI Taxonomy" id="412755"/>
    <lineage>
        <taxon>unclassified sequences</taxon>
        <taxon>metagenomes</taxon>
        <taxon>ecological metagenomes</taxon>
    </lineage>
</organism>
<dbReference type="EMBL" id="BARS01009510">
    <property type="protein sequence ID" value="GAF75710.1"/>
    <property type="molecule type" value="Genomic_DNA"/>
</dbReference>
<gene>
    <name evidence="3" type="ORF">S01H1_17878</name>
</gene>
<dbReference type="GO" id="GO:0009089">
    <property type="term" value="P:lysine biosynthetic process via diaminopimelate"/>
    <property type="evidence" value="ECO:0007669"/>
    <property type="project" value="TreeGrafter"/>
</dbReference>
<reference evidence="3" key="1">
    <citation type="journal article" date="2014" name="Front. Microbiol.">
        <title>High frequency of phylogenetically diverse reductive dehalogenase-homologous genes in deep subseafloor sedimentary metagenomes.</title>
        <authorList>
            <person name="Kawai M."/>
            <person name="Futagami T."/>
            <person name="Toyoda A."/>
            <person name="Takaki Y."/>
            <person name="Nishi S."/>
            <person name="Hori S."/>
            <person name="Arai W."/>
            <person name="Tsubouchi T."/>
            <person name="Morono Y."/>
            <person name="Uchiyama I."/>
            <person name="Ito T."/>
            <person name="Fujiyama A."/>
            <person name="Inagaki F."/>
            <person name="Takami H."/>
        </authorList>
    </citation>
    <scope>NUCLEOTIDE SEQUENCE</scope>
    <source>
        <strain evidence="3">Expedition CK06-06</strain>
    </source>
</reference>
<comment type="similarity">
    <text evidence="1">Belongs to the aspartokinase family.</text>
</comment>
<dbReference type="GO" id="GO:0004072">
    <property type="term" value="F:aspartate kinase activity"/>
    <property type="evidence" value="ECO:0007669"/>
    <property type="project" value="InterPro"/>
</dbReference>
<dbReference type="AlphaFoldDB" id="X0THY8"/>
<dbReference type="Gene3D" id="3.40.1160.10">
    <property type="entry name" value="Acetylglutamate kinase-like"/>
    <property type="match status" value="1"/>
</dbReference>
<dbReference type="PANTHER" id="PTHR21499">
    <property type="entry name" value="ASPARTATE KINASE"/>
    <property type="match status" value="1"/>
</dbReference>